<evidence type="ECO:0000256" key="4">
    <source>
        <dbReference type="ARBA" id="ARBA00022723"/>
    </source>
</evidence>
<name>A0AAU8HUG3_9FIRM</name>
<evidence type="ECO:0000256" key="9">
    <source>
        <dbReference type="PIRSR" id="PIRSR036894-1"/>
    </source>
</evidence>
<accession>A0AAU8HUG3</accession>
<sequence length="294" mass="33680">MKKDDIIFLNKVKVPKMWGNEDWVISAHENKVCSIKNGPFAGKTLQWLWENQRELFGNIDCESFPMLTKVITAEDDLSIQVHPDDVYAKQHEGSLGKTECWYIIDCVKNAEITLGHTACSKDELVDKIRNGKWLQLLYKVKIKPGDFYHIPAGTVHGIGKGTVILETQQPSDVTYRLYDYDRLENGLPRQLHLEDSINVINVPHRQTKRNGKITEYDKAKCELLVKDEYFTVFKMDIAGQHIIHNDKPFLNVSVVKGEGYVDNIHISANSHFIIPKTRKEVEVNGNLELIISHV</sequence>
<evidence type="ECO:0000256" key="2">
    <source>
        <dbReference type="ARBA" id="ARBA00010772"/>
    </source>
</evidence>
<reference evidence="13" key="1">
    <citation type="journal article" date="2018" name="Antonie Van Leeuwenhoek">
        <title>Proteinivorax hydrogeniformans sp. nov., an anaerobic, haloalkaliphilic bacterium fermenting proteinaceous compounds with high hydrogen production.</title>
        <authorList>
            <person name="Boltyanskaya Y."/>
            <person name="Detkova E."/>
            <person name="Pimenov N."/>
            <person name="Kevbrin V."/>
        </authorList>
    </citation>
    <scope>NUCLEOTIDE SEQUENCE</scope>
    <source>
        <strain evidence="13">Z-710</strain>
    </source>
</reference>
<proteinExistence type="inferred from homology"/>
<keyword evidence="4 9" id="KW-0479">Metal-binding</keyword>
<dbReference type="InterPro" id="IPR046457">
    <property type="entry name" value="PMI_typeI_cat"/>
</dbReference>
<dbReference type="Gene3D" id="2.60.120.10">
    <property type="entry name" value="Jelly Rolls"/>
    <property type="match status" value="2"/>
</dbReference>
<comment type="cofactor">
    <cofactor evidence="9">
        <name>Zn(2+)</name>
        <dbReference type="ChEBI" id="CHEBI:29105"/>
    </cofactor>
    <text evidence="9">Binds 1 zinc ion per subunit.</text>
</comment>
<feature type="binding site" evidence="9">
    <location>
        <position position="82"/>
    </location>
    <ligand>
        <name>Zn(2+)</name>
        <dbReference type="ChEBI" id="CHEBI:29105"/>
    </ligand>
</feature>
<dbReference type="PANTHER" id="PTHR42742:SF3">
    <property type="entry name" value="FRUCTOKINASE"/>
    <property type="match status" value="1"/>
</dbReference>
<dbReference type="Pfam" id="PF20511">
    <property type="entry name" value="PMI_typeI_cat"/>
    <property type="match status" value="1"/>
</dbReference>
<evidence type="ECO:0000259" key="12">
    <source>
        <dbReference type="Pfam" id="PF21621"/>
    </source>
</evidence>
<dbReference type="NCBIfam" id="TIGR00218">
    <property type="entry name" value="manA"/>
    <property type="match status" value="1"/>
</dbReference>
<dbReference type="InterPro" id="IPR001250">
    <property type="entry name" value="Man6P_Isoase-1"/>
</dbReference>
<evidence type="ECO:0000256" key="5">
    <source>
        <dbReference type="ARBA" id="ARBA00022833"/>
    </source>
</evidence>
<dbReference type="InterPro" id="IPR014628">
    <property type="entry name" value="Man6P_isomerase_Firm_short"/>
</dbReference>
<dbReference type="GO" id="GO:0005975">
    <property type="term" value="P:carbohydrate metabolic process"/>
    <property type="evidence" value="ECO:0007669"/>
    <property type="project" value="InterPro"/>
</dbReference>
<evidence type="ECO:0000256" key="8">
    <source>
        <dbReference type="ARBA" id="ARBA00030762"/>
    </source>
</evidence>
<evidence type="ECO:0000256" key="10">
    <source>
        <dbReference type="PIRSR" id="PIRSR036894-2"/>
    </source>
</evidence>
<reference evidence="13" key="2">
    <citation type="submission" date="2024-06" db="EMBL/GenBank/DDBJ databases">
        <authorList>
            <person name="Petrova K.O."/>
            <person name="Toshchakov S.V."/>
            <person name="Boltjanskaja Y.V."/>
            <person name="Kevbrin V.V."/>
        </authorList>
    </citation>
    <scope>NUCLEOTIDE SEQUENCE</scope>
    <source>
        <strain evidence="13">Z-710</strain>
    </source>
</reference>
<protein>
    <recommendedName>
        <fullName evidence="3">mannose-6-phosphate isomerase</fullName>
        <ecNumber evidence="3">5.3.1.8</ecNumber>
    </recommendedName>
    <alternativeName>
        <fullName evidence="7">Phosphohexomutase</fullName>
    </alternativeName>
    <alternativeName>
        <fullName evidence="8">Phosphomannose isomerase</fullName>
    </alternativeName>
</protein>
<feature type="active site" evidence="10">
    <location>
        <position position="176"/>
    </location>
</feature>
<evidence type="ECO:0000256" key="1">
    <source>
        <dbReference type="ARBA" id="ARBA00000757"/>
    </source>
</evidence>
<organism evidence="13">
    <name type="scientific">Proteinivorax hydrogeniformans</name>
    <dbReference type="NCBI Taxonomy" id="1826727"/>
    <lineage>
        <taxon>Bacteria</taxon>
        <taxon>Bacillati</taxon>
        <taxon>Bacillota</taxon>
        <taxon>Clostridia</taxon>
        <taxon>Eubacteriales</taxon>
        <taxon>Proteinivoracaceae</taxon>
        <taxon>Proteinivorax</taxon>
    </lineage>
</organism>
<comment type="catalytic activity">
    <reaction evidence="1">
        <text>D-mannose 6-phosphate = D-fructose 6-phosphate</text>
        <dbReference type="Rhea" id="RHEA:12356"/>
        <dbReference type="ChEBI" id="CHEBI:58735"/>
        <dbReference type="ChEBI" id="CHEBI:61527"/>
        <dbReference type="EC" id="5.3.1.8"/>
    </reaction>
</comment>
<evidence type="ECO:0000256" key="3">
    <source>
        <dbReference type="ARBA" id="ARBA00011956"/>
    </source>
</evidence>
<evidence type="ECO:0000313" key="13">
    <source>
        <dbReference type="EMBL" id="XCI29009.1"/>
    </source>
</evidence>
<keyword evidence="5 9" id="KW-0862">Zinc</keyword>
<dbReference type="InterPro" id="IPR011051">
    <property type="entry name" value="RmlC_Cupin_sf"/>
</dbReference>
<dbReference type="InterPro" id="IPR049071">
    <property type="entry name" value="MPI_cupin_dom"/>
</dbReference>
<dbReference type="AlphaFoldDB" id="A0AAU8HUG3"/>
<dbReference type="GO" id="GO:0008270">
    <property type="term" value="F:zinc ion binding"/>
    <property type="evidence" value="ECO:0007669"/>
    <property type="project" value="InterPro"/>
</dbReference>
<comment type="similarity">
    <text evidence="2">Belongs to the mannose-6-phosphate isomerase type 1 family.</text>
</comment>
<feature type="domain" description="Mannose-6-phosphate isomerase cupin" evidence="12">
    <location>
        <begin position="224"/>
        <end position="294"/>
    </location>
</feature>
<keyword evidence="6 13" id="KW-0413">Isomerase</keyword>
<feature type="binding site" evidence="9">
    <location>
        <position position="156"/>
    </location>
    <ligand>
        <name>Zn(2+)</name>
        <dbReference type="ChEBI" id="CHEBI:29105"/>
    </ligand>
</feature>
<dbReference type="Pfam" id="PF21621">
    <property type="entry name" value="MPI_cupin_dom"/>
    <property type="match status" value="1"/>
</dbReference>
<dbReference type="EC" id="5.3.1.8" evidence="3"/>
<dbReference type="InterPro" id="IPR014710">
    <property type="entry name" value="RmlC-like_jellyroll"/>
</dbReference>
<dbReference type="InterPro" id="IPR051804">
    <property type="entry name" value="Carb_Metab_Reg_Kinase/Isom"/>
</dbReference>
<feature type="domain" description="Phosphomannose isomerase type I catalytic" evidence="11">
    <location>
        <begin position="21"/>
        <end position="90"/>
    </location>
</feature>
<dbReference type="PIRSF" id="PIRSF036894">
    <property type="entry name" value="PMI_Firm_short"/>
    <property type="match status" value="1"/>
</dbReference>
<feature type="binding site" evidence="9">
    <location>
        <position position="99"/>
    </location>
    <ligand>
        <name>Zn(2+)</name>
        <dbReference type="ChEBI" id="CHEBI:29105"/>
    </ligand>
</feature>
<dbReference type="RefSeq" id="WP_353893559.1">
    <property type="nucleotide sequence ID" value="NZ_CP159485.1"/>
</dbReference>
<dbReference type="SUPFAM" id="SSF51182">
    <property type="entry name" value="RmlC-like cupins"/>
    <property type="match status" value="1"/>
</dbReference>
<evidence type="ECO:0000256" key="6">
    <source>
        <dbReference type="ARBA" id="ARBA00023235"/>
    </source>
</evidence>
<dbReference type="GO" id="GO:0004476">
    <property type="term" value="F:mannose-6-phosphate isomerase activity"/>
    <property type="evidence" value="ECO:0007669"/>
    <property type="project" value="UniProtKB-EC"/>
</dbReference>
<evidence type="ECO:0000256" key="7">
    <source>
        <dbReference type="ARBA" id="ARBA00029741"/>
    </source>
</evidence>
<dbReference type="PANTHER" id="PTHR42742">
    <property type="entry name" value="TRANSCRIPTIONAL REPRESSOR MPRA"/>
    <property type="match status" value="1"/>
</dbReference>
<dbReference type="EMBL" id="CP159485">
    <property type="protein sequence ID" value="XCI29009.1"/>
    <property type="molecule type" value="Genomic_DNA"/>
</dbReference>
<dbReference type="CDD" id="cd07010">
    <property type="entry name" value="cupin_PMI_type_I_N_bac"/>
    <property type="match status" value="1"/>
</dbReference>
<gene>
    <name evidence="13" type="primary">manA</name>
    <name evidence="13" type="ORF">PRVXH_000305</name>
</gene>
<evidence type="ECO:0000259" key="11">
    <source>
        <dbReference type="Pfam" id="PF20511"/>
    </source>
</evidence>